<dbReference type="AlphaFoldDB" id="A0A4C1V9P2"/>
<proteinExistence type="predicted"/>
<evidence type="ECO:0000313" key="1">
    <source>
        <dbReference type="EMBL" id="GBP35132.1"/>
    </source>
</evidence>
<gene>
    <name evidence="1" type="ORF">EVAR_28331_1</name>
</gene>
<comment type="caution">
    <text evidence="1">The sequence shown here is derived from an EMBL/GenBank/DDBJ whole genome shotgun (WGS) entry which is preliminary data.</text>
</comment>
<sequence>MLPLLVPNLASIQLDSDSSPALYPGSALETDIGILSHSDSSHAINFNFGPTLDLSYGPVLNLNNSRSRSSILPPSGLRFRFRYRSWFRFGRSRGKCWGAAGTYQEQTEKIIVLSGLAILAPPRVYALCLGTGGTALFTALCTAIRIK</sequence>
<dbReference type="EMBL" id="BGZK01000299">
    <property type="protein sequence ID" value="GBP35132.1"/>
    <property type="molecule type" value="Genomic_DNA"/>
</dbReference>
<dbReference type="Proteomes" id="UP000299102">
    <property type="component" value="Unassembled WGS sequence"/>
</dbReference>
<evidence type="ECO:0000313" key="2">
    <source>
        <dbReference type="Proteomes" id="UP000299102"/>
    </source>
</evidence>
<reference evidence="1 2" key="1">
    <citation type="journal article" date="2019" name="Commun. Biol.">
        <title>The bagworm genome reveals a unique fibroin gene that provides high tensile strength.</title>
        <authorList>
            <person name="Kono N."/>
            <person name="Nakamura H."/>
            <person name="Ohtoshi R."/>
            <person name="Tomita M."/>
            <person name="Numata K."/>
            <person name="Arakawa K."/>
        </authorList>
    </citation>
    <scope>NUCLEOTIDE SEQUENCE [LARGE SCALE GENOMIC DNA]</scope>
</reference>
<name>A0A4C1V9P2_EUMVA</name>
<keyword evidence="2" id="KW-1185">Reference proteome</keyword>
<organism evidence="1 2">
    <name type="scientific">Eumeta variegata</name>
    <name type="common">Bagworm moth</name>
    <name type="synonym">Eumeta japonica</name>
    <dbReference type="NCBI Taxonomy" id="151549"/>
    <lineage>
        <taxon>Eukaryota</taxon>
        <taxon>Metazoa</taxon>
        <taxon>Ecdysozoa</taxon>
        <taxon>Arthropoda</taxon>
        <taxon>Hexapoda</taxon>
        <taxon>Insecta</taxon>
        <taxon>Pterygota</taxon>
        <taxon>Neoptera</taxon>
        <taxon>Endopterygota</taxon>
        <taxon>Lepidoptera</taxon>
        <taxon>Glossata</taxon>
        <taxon>Ditrysia</taxon>
        <taxon>Tineoidea</taxon>
        <taxon>Psychidae</taxon>
        <taxon>Oiketicinae</taxon>
        <taxon>Eumeta</taxon>
    </lineage>
</organism>
<accession>A0A4C1V9P2</accession>
<protein>
    <submittedName>
        <fullName evidence="1">Uncharacterized protein</fullName>
    </submittedName>
</protein>